<feature type="domain" description="K Homology" evidence="4">
    <location>
        <begin position="302"/>
        <end position="374"/>
    </location>
</feature>
<feature type="domain" description="K Homology" evidence="4">
    <location>
        <begin position="545"/>
        <end position="615"/>
    </location>
</feature>
<feature type="region of interest" description="Disordered" evidence="3">
    <location>
        <begin position="1"/>
        <end position="31"/>
    </location>
</feature>
<dbReference type="AlphaFoldDB" id="A0AAX6HEB3"/>
<gene>
    <name evidence="5" type="ORF">M6B38_315185</name>
</gene>
<name>A0AAX6HEB3_IRIPA</name>
<feature type="domain" description="K Homology" evidence="4">
    <location>
        <begin position="35"/>
        <end position="108"/>
    </location>
</feature>
<organism evidence="5 6">
    <name type="scientific">Iris pallida</name>
    <name type="common">Sweet iris</name>
    <dbReference type="NCBI Taxonomy" id="29817"/>
    <lineage>
        <taxon>Eukaryota</taxon>
        <taxon>Viridiplantae</taxon>
        <taxon>Streptophyta</taxon>
        <taxon>Embryophyta</taxon>
        <taxon>Tracheophyta</taxon>
        <taxon>Spermatophyta</taxon>
        <taxon>Magnoliopsida</taxon>
        <taxon>Liliopsida</taxon>
        <taxon>Asparagales</taxon>
        <taxon>Iridaceae</taxon>
        <taxon>Iridoideae</taxon>
        <taxon>Irideae</taxon>
        <taxon>Iris</taxon>
    </lineage>
</organism>
<dbReference type="Proteomes" id="UP001140949">
    <property type="component" value="Unassembled WGS sequence"/>
</dbReference>
<dbReference type="InterPro" id="IPR004087">
    <property type="entry name" value="KH_dom"/>
</dbReference>
<evidence type="ECO:0000256" key="2">
    <source>
        <dbReference type="PROSITE-ProRule" id="PRU00117"/>
    </source>
</evidence>
<dbReference type="SMART" id="SM00322">
    <property type="entry name" value="KH"/>
    <property type="match status" value="5"/>
</dbReference>
<evidence type="ECO:0000313" key="5">
    <source>
        <dbReference type="EMBL" id="KAJ6839349.1"/>
    </source>
</evidence>
<dbReference type="PANTHER" id="PTHR10288">
    <property type="entry name" value="KH DOMAIN CONTAINING RNA BINDING PROTEIN"/>
    <property type="match status" value="1"/>
</dbReference>
<feature type="domain" description="K Homology" evidence="4">
    <location>
        <begin position="134"/>
        <end position="212"/>
    </location>
</feature>
<comment type="caution">
    <text evidence="5">The sequence shown here is derived from an EMBL/GenBank/DDBJ whole genome shotgun (WGS) entry which is preliminary data.</text>
</comment>
<dbReference type="PROSITE" id="PS50084">
    <property type="entry name" value="KH_TYPE_1"/>
    <property type="match status" value="5"/>
</dbReference>
<dbReference type="Gene3D" id="3.30.1370.10">
    <property type="entry name" value="K Homology domain, type 1"/>
    <property type="match status" value="5"/>
</dbReference>
<dbReference type="GO" id="GO:0003723">
    <property type="term" value="F:RNA binding"/>
    <property type="evidence" value="ECO:0007669"/>
    <property type="project" value="UniProtKB-UniRule"/>
</dbReference>
<dbReference type="Pfam" id="PF00013">
    <property type="entry name" value="KH_1"/>
    <property type="match status" value="5"/>
</dbReference>
<protein>
    <submittedName>
        <fullName evidence="5">KH domain-containing protein</fullName>
    </submittedName>
</protein>
<dbReference type="EMBL" id="JANAVB010010000">
    <property type="protein sequence ID" value="KAJ6839349.1"/>
    <property type="molecule type" value="Genomic_DNA"/>
</dbReference>
<proteinExistence type="predicted"/>
<dbReference type="SUPFAM" id="SSF54791">
    <property type="entry name" value="Eukaryotic type KH-domain (KH-domain type I)"/>
    <property type="match status" value="5"/>
</dbReference>
<reference evidence="5" key="2">
    <citation type="submission" date="2023-04" db="EMBL/GenBank/DDBJ databases">
        <authorList>
            <person name="Bruccoleri R.E."/>
            <person name="Oakeley E.J."/>
            <person name="Faust A.-M."/>
            <person name="Dessus-Babus S."/>
            <person name="Altorfer M."/>
            <person name="Burckhardt D."/>
            <person name="Oertli M."/>
            <person name="Naumann U."/>
            <person name="Petersen F."/>
            <person name="Wong J."/>
        </authorList>
    </citation>
    <scope>NUCLEOTIDE SEQUENCE</scope>
    <source>
        <strain evidence="5">GSM-AAB239-AS_SAM_17_03QT</strain>
        <tissue evidence="5">Leaf</tissue>
    </source>
</reference>
<evidence type="ECO:0000259" key="4">
    <source>
        <dbReference type="SMART" id="SM00322"/>
    </source>
</evidence>
<dbReference type="CDD" id="cd22459">
    <property type="entry name" value="KH-I_PEPPER_rpt1_like"/>
    <property type="match status" value="2"/>
</dbReference>
<dbReference type="CDD" id="cd22462">
    <property type="entry name" value="KH-I_HEN4_like_rpt5"/>
    <property type="match status" value="1"/>
</dbReference>
<keyword evidence="1" id="KW-0677">Repeat</keyword>
<dbReference type="InterPro" id="IPR004088">
    <property type="entry name" value="KH_dom_type_1"/>
</dbReference>
<reference evidence="5" key="1">
    <citation type="journal article" date="2023" name="GigaByte">
        <title>Genome assembly of the bearded iris, Iris pallida Lam.</title>
        <authorList>
            <person name="Bruccoleri R.E."/>
            <person name="Oakeley E.J."/>
            <person name="Faust A.M.E."/>
            <person name="Altorfer M."/>
            <person name="Dessus-Babus S."/>
            <person name="Burckhardt D."/>
            <person name="Oertli M."/>
            <person name="Naumann U."/>
            <person name="Petersen F."/>
            <person name="Wong J."/>
        </authorList>
    </citation>
    <scope>NUCLEOTIDE SEQUENCE</scope>
    <source>
        <strain evidence="5">GSM-AAB239-AS_SAM_17_03QT</strain>
    </source>
</reference>
<evidence type="ECO:0000313" key="6">
    <source>
        <dbReference type="Proteomes" id="UP001140949"/>
    </source>
</evidence>
<keyword evidence="2" id="KW-0694">RNA-binding</keyword>
<dbReference type="InterPro" id="IPR036612">
    <property type="entry name" value="KH_dom_type_1_sf"/>
</dbReference>
<accession>A0AAX6HEB3</accession>
<evidence type="ECO:0000256" key="1">
    <source>
        <dbReference type="ARBA" id="ARBA00022737"/>
    </source>
</evidence>
<evidence type="ECO:0000256" key="3">
    <source>
        <dbReference type="SAM" id="MobiDB-lite"/>
    </source>
</evidence>
<feature type="domain" description="K Homology" evidence="4">
    <location>
        <begin position="383"/>
        <end position="457"/>
    </location>
</feature>
<sequence>MGETGKRSHHDRDRNDEGKNQKKRPVNKENSGEGELVVYRILCPDNIIGSVIGKGGKVINSLRQESRAKIKVVDAFPGADKRVITIYCYVKDKDPEDVNEDDVKPVCPAQDALLRVHYAIVSVLASNDDSDKQRKEEAHLLVPASQAANIIGKSGANIKRIRAKTRANIKVSPKDPSELAHSCAMAFDNFVQITGDSEAVKNALFAVSAIMYKFSPREEISLETTVPELPPIIIPSDVPIYPAGSFYPGADAIVPPRNLPPLVSATTQVPSLHGFVDTDGMWPMYSSALPVVSGYGGPSRSEELVVQVLCPSDKIGRVIGKGGSTIKNIRQASGANIDVNDKKHGTEECIITVSSTESIEDVKSASVEAVLLLQNKISDEDDERVNMRLLVPSKVIGCLIGKNGSIINEMRKKTKADVRISKGEKPKHAAASDELVEVIGEVGNSRDAILQIILRLREHILKDKDGSHTNPPLDSRYSSSLPVSSVVPGVRQAGTLGYDHDQRAEAERGLGMFPGSSLYGYNSFQAGDGAYNFLSSDSSKGYTRLPEYAEMPIPANAVGKVMGRGGANIDNIRKISGAHVEIVDSKTSHSERVAQISGTADQKQAAKNLIQAFIMSA</sequence>
<keyword evidence="6" id="KW-1185">Reference proteome</keyword>